<proteinExistence type="predicted"/>
<dbReference type="GeneID" id="70684633"/>
<keyword evidence="3" id="KW-1185">Reference proteome</keyword>
<evidence type="ECO:0000313" key="2">
    <source>
        <dbReference type="EMBL" id="QSG02467.1"/>
    </source>
</evidence>
<dbReference type="EMBL" id="CP064786">
    <property type="protein sequence ID" value="QSG02467.1"/>
    <property type="molecule type" value="Genomic_DNA"/>
</dbReference>
<dbReference type="KEGG" id="hara:AArcS_1250"/>
<protein>
    <submittedName>
        <fullName evidence="2">Uncharacterized protein</fullName>
    </submittedName>
</protein>
<feature type="transmembrane region" description="Helical" evidence="1">
    <location>
        <begin position="9"/>
        <end position="28"/>
    </location>
</feature>
<evidence type="ECO:0000313" key="3">
    <source>
        <dbReference type="Proteomes" id="UP000663586"/>
    </source>
</evidence>
<dbReference type="Proteomes" id="UP000663586">
    <property type="component" value="Chromosome"/>
</dbReference>
<dbReference type="AlphaFoldDB" id="A0A897MPI3"/>
<gene>
    <name evidence="2" type="ORF">AArcS_1250</name>
</gene>
<sequence>MGLTDDPELVIGVALMMLGSVTLIASTTGMDLPLLGLVLATLLLAVGTLLVGLDFGLFSDKQP</sequence>
<organism evidence="2 3">
    <name type="scientific">Natranaeroarchaeum sulfidigenes</name>
    <dbReference type="NCBI Taxonomy" id="2784880"/>
    <lineage>
        <taxon>Archaea</taxon>
        <taxon>Methanobacteriati</taxon>
        <taxon>Methanobacteriota</taxon>
        <taxon>Stenosarchaea group</taxon>
        <taxon>Halobacteria</taxon>
        <taxon>Halobacteriales</taxon>
        <taxon>Natronoarchaeaceae</taxon>
        <taxon>Natranaeroarchaeum</taxon>
    </lineage>
</organism>
<keyword evidence="1" id="KW-0812">Transmembrane</keyword>
<reference evidence="2" key="1">
    <citation type="submission" date="2020-11" db="EMBL/GenBank/DDBJ databases">
        <title>Carbohydrate-dependent, anaerobic sulfur respiration: A novel catabolism in halophilic archaea.</title>
        <authorList>
            <person name="Sorokin D.Y."/>
            <person name="Messina E."/>
            <person name="Smedile F."/>
            <person name="La Cono V."/>
            <person name="Hallsworth J.E."/>
            <person name="Yakimov M.M."/>
        </authorList>
    </citation>
    <scope>NUCLEOTIDE SEQUENCE</scope>
    <source>
        <strain evidence="2">AArc-S</strain>
    </source>
</reference>
<keyword evidence="1" id="KW-0472">Membrane</keyword>
<keyword evidence="1" id="KW-1133">Transmembrane helix</keyword>
<dbReference type="RefSeq" id="WP_238479615.1">
    <property type="nucleotide sequence ID" value="NZ_CP064786.1"/>
</dbReference>
<evidence type="ECO:0000256" key="1">
    <source>
        <dbReference type="SAM" id="Phobius"/>
    </source>
</evidence>
<accession>A0A897MPI3</accession>
<feature type="transmembrane region" description="Helical" evidence="1">
    <location>
        <begin position="34"/>
        <end position="58"/>
    </location>
</feature>
<name>A0A897MPI3_9EURY</name>